<reference evidence="3" key="1">
    <citation type="submission" date="2022-06" db="EMBL/GenBank/DDBJ databases">
        <title>Aeoliella straminimaris, a novel planctomycete from sediments.</title>
        <authorList>
            <person name="Vitorino I.R."/>
            <person name="Lage O.M."/>
        </authorList>
    </citation>
    <scope>NUCLEOTIDE SEQUENCE</scope>
    <source>
        <strain evidence="3">ICT_H6.2</strain>
    </source>
</reference>
<dbReference type="Gene3D" id="2.30.42.10">
    <property type="match status" value="1"/>
</dbReference>
<dbReference type="EMBL" id="JAMXLR010000092">
    <property type="protein sequence ID" value="MCO6047877.1"/>
    <property type="molecule type" value="Genomic_DNA"/>
</dbReference>
<dbReference type="RefSeq" id="WP_252855983.1">
    <property type="nucleotide sequence ID" value="NZ_JAMXLR010000092.1"/>
</dbReference>
<evidence type="ECO:0000256" key="1">
    <source>
        <dbReference type="SAM" id="SignalP"/>
    </source>
</evidence>
<proteinExistence type="predicted"/>
<comment type="caution">
    <text evidence="3">The sequence shown here is derived from an EMBL/GenBank/DDBJ whole genome shotgun (WGS) entry which is preliminary data.</text>
</comment>
<gene>
    <name evidence="3" type="ORF">NG895_28565</name>
</gene>
<dbReference type="SMART" id="SM00228">
    <property type="entry name" value="PDZ"/>
    <property type="match status" value="1"/>
</dbReference>
<dbReference type="Pfam" id="PF13180">
    <property type="entry name" value="PDZ_2"/>
    <property type="match status" value="1"/>
</dbReference>
<dbReference type="SUPFAM" id="SSF50156">
    <property type="entry name" value="PDZ domain-like"/>
    <property type="match status" value="1"/>
</dbReference>
<name>A0A9X2JJQ3_9BACT</name>
<sequence>MRYAILNFRLALLAFACSLPMLATGEDQASQQASATAGEAAPSEEQLTTWVQELDARKFAIREQATDNLLAAGAPAVPYLAKALHGHSLEAADRAVWVLQQLAESGEQPLQLSALELLTTSKRFPSVVRTAELELAELYEEICRTNLEQLGAEFTIASDARTPYDIGAKIEVNTNREEWKGTSDDLMQLAKLRQVAELKVASQQVDDKLAKCLAEIDGLQVLELIQTKATLEVVDELKQSHPELRVRIKNRAALGIELSDSGAPIVSRVFPDSPAQKAGFQAEDIILSLGGQMVASFDELTSHIAQHNPGETVAITVLRHGKEVELKATLIEANWLGDHPLGDR</sequence>
<dbReference type="InterPro" id="IPR036034">
    <property type="entry name" value="PDZ_sf"/>
</dbReference>
<keyword evidence="1" id="KW-0732">Signal</keyword>
<dbReference type="InterPro" id="IPR001478">
    <property type="entry name" value="PDZ"/>
</dbReference>
<dbReference type="Proteomes" id="UP001155241">
    <property type="component" value="Unassembled WGS sequence"/>
</dbReference>
<feature type="chain" id="PRO_5040954199" evidence="1">
    <location>
        <begin position="24"/>
        <end position="344"/>
    </location>
</feature>
<feature type="signal peptide" evidence="1">
    <location>
        <begin position="1"/>
        <end position="23"/>
    </location>
</feature>
<evidence type="ECO:0000313" key="4">
    <source>
        <dbReference type="Proteomes" id="UP001155241"/>
    </source>
</evidence>
<evidence type="ECO:0000259" key="2">
    <source>
        <dbReference type="PROSITE" id="PS50106"/>
    </source>
</evidence>
<evidence type="ECO:0000313" key="3">
    <source>
        <dbReference type="EMBL" id="MCO6047877.1"/>
    </source>
</evidence>
<feature type="domain" description="PDZ" evidence="2">
    <location>
        <begin position="243"/>
        <end position="321"/>
    </location>
</feature>
<keyword evidence="4" id="KW-1185">Reference proteome</keyword>
<dbReference type="AlphaFoldDB" id="A0A9X2JJQ3"/>
<accession>A0A9X2JJQ3</accession>
<organism evidence="3 4">
    <name type="scientific">Aeoliella straminimaris</name>
    <dbReference type="NCBI Taxonomy" id="2954799"/>
    <lineage>
        <taxon>Bacteria</taxon>
        <taxon>Pseudomonadati</taxon>
        <taxon>Planctomycetota</taxon>
        <taxon>Planctomycetia</taxon>
        <taxon>Pirellulales</taxon>
        <taxon>Lacipirellulaceae</taxon>
        <taxon>Aeoliella</taxon>
    </lineage>
</organism>
<protein>
    <submittedName>
        <fullName evidence="3">PDZ domain-containing protein</fullName>
    </submittedName>
</protein>
<dbReference type="PROSITE" id="PS50106">
    <property type="entry name" value="PDZ"/>
    <property type="match status" value="1"/>
</dbReference>